<protein>
    <submittedName>
        <fullName evidence="2">Uncharacterized protein</fullName>
    </submittedName>
</protein>
<evidence type="ECO:0000313" key="2">
    <source>
        <dbReference type="EMBL" id="SCY73911.1"/>
    </source>
</evidence>
<evidence type="ECO:0000256" key="1">
    <source>
        <dbReference type="SAM" id="MobiDB-lite"/>
    </source>
</evidence>
<dbReference type="RefSeq" id="WP_176758988.1">
    <property type="nucleotide sequence ID" value="NZ_FMUS01000014.1"/>
</dbReference>
<sequence length="54" mass="6099">MAKRRNNRKRHVSFTERLGTENVMPDGMLESVTPTTMAILSMAKDAPEPPEKNN</sequence>
<feature type="compositionally biased region" description="Basic residues" evidence="1">
    <location>
        <begin position="1"/>
        <end position="12"/>
    </location>
</feature>
<dbReference type="EMBL" id="FMUS01000014">
    <property type="protein sequence ID" value="SCY73911.1"/>
    <property type="molecule type" value="Genomic_DNA"/>
</dbReference>
<dbReference type="Proteomes" id="UP000198636">
    <property type="component" value="Unassembled WGS sequence"/>
</dbReference>
<name>A0A1G5IDS0_9FIRM</name>
<reference evidence="2 3" key="1">
    <citation type="submission" date="2016-10" db="EMBL/GenBank/DDBJ databases">
        <authorList>
            <person name="de Groot N.N."/>
        </authorList>
    </citation>
    <scope>NUCLEOTIDE SEQUENCE [LARGE SCALE GENOMIC DNA]</scope>
    <source>
        <strain evidence="2 3">DSM 18978</strain>
    </source>
</reference>
<dbReference type="AlphaFoldDB" id="A0A1G5IDS0"/>
<proteinExistence type="predicted"/>
<feature type="region of interest" description="Disordered" evidence="1">
    <location>
        <begin position="1"/>
        <end position="28"/>
    </location>
</feature>
<organism evidence="2 3">
    <name type="scientific">Alkaliphilus peptidifermentans DSM 18978</name>
    <dbReference type="NCBI Taxonomy" id="1120976"/>
    <lineage>
        <taxon>Bacteria</taxon>
        <taxon>Bacillati</taxon>
        <taxon>Bacillota</taxon>
        <taxon>Clostridia</taxon>
        <taxon>Peptostreptococcales</taxon>
        <taxon>Natronincolaceae</taxon>
        <taxon>Alkaliphilus</taxon>
    </lineage>
</organism>
<gene>
    <name evidence="2" type="ORF">SAMN03080606_02349</name>
</gene>
<evidence type="ECO:0000313" key="3">
    <source>
        <dbReference type="Proteomes" id="UP000198636"/>
    </source>
</evidence>
<accession>A0A1G5IDS0</accession>
<keyword evidence="3" id="KW-1185">Reference proteome</keyword>